<dbReference type="STRING" id="1379910.TH63_18160"/>
<gene>
    <name evidence="1" type="ORF">TH63_18160</name>
</gene>
<dbReference type="AlphaFoldDB" id="A0A0H4VTJ8"/>
<dbReference type="InterPro" id="IPR021330">
    <property type="entry name" value="DUF2939"/>
</dbReference>
<evidence type="ECO:0000313" key="2">
    <source>
        <dbReference type="Proteomes" id="UP000036458"/>
    </source>
</evidence>
<dbReference type="RefSeq" id="WP_048922196.1">
    <property type="nucleotide sequence ID" value="NZ_CP010777.1"/>
</dbReference>
<evidence type="ECO:0008006" key="3">
    <source>
        <dbReference type="Google" id="ProtNLM"/>
    </source>
</evidence>
<keyword evidence="2" id="KW-1185">Reference proteome</keyword>
<evidence type="ECO:0000313" key="1">
    <source>
        <dbReference type="EMBL" id="AKQ47129.1"/>
    </source>
</evidence>
<name>A0A0H4VTJ8_9BACT</name>
<sequence>MKRIIVLVSVLVVIGAVGFWLYKRYAQGPEYSLYQIKQAVDNRDMAALEKYVDVDRTTASFLDQAVQAGMAELPQKQQAMAAIVLGMAMASKKEQVLQALRDGIEDYVEKGSSGRTAPKGVNEQEWEQLQSVLPLKKLLEENPLINSRLEGISYVNRQDSLAVVGLDLRMPSQPEPVIVEVQMVDKGTYWQVVGLPNAGPVMKQLGLLETMKQLQNLPQLKLKM</sequence>
<reference evidence="1 2" key="1">
    <citation type="submission" date="2015-01" db="EMBL/GenBank/DDBJ databases">
        <title>Rufibacter sp./DG31D/ whole genome sequencing.</title>
        <authorList>
            <person name="Kim M.K."/>
            <person name="Srinivasan S."/>
            <person name="Lee J.-J."/>
        </authorList>
    </citation>
    <scope>NUCLEOTIDE SEQUENCE [LARGE SCALE GENOMIC DNA]</scope>
    <source>
        <strain evidence="1 2">DG31D</strain>
    </source>
</reference>
<dbReference type="PATRIC" id="fig|1379910.4.peg.3955"/>
<organism evidence="1 2">
    <name type="scientific">Rufibacter radiotolerans</name>
    <dbReference type="NCBI Taxonomy" id="1379910"/>
    <lineage>
        <taxon>Bacteria</taxon>
        <taxon>Pseudomonadati</taxon>
        <taxon>Bacteroidota</taxon>
        <taxon>Cytophagia</taxon>
        <taxon>Cytophagales</taxon>
        <taxon>Hymenobacteraceae</taxon>
        <taxon>Rufibacter</taxon>
    </lineage>
</organism>
<accession>A0A0H4VTJ8</accession>
<dbReference type="OrthoDB" id="892694at2"/>
<proteinExistence type="predicted"/>
<dbReference type="Proteomes" id="UP000036458">
    <property type="component" value="Chromosome"/>
</dbReference>
<dbReference type="EMBL" id="CP010777">
    <property type="protein sequence ID" value="AKQ47129.1"/>
    <property type="molecule type" value="Genomic_DNA"/>
</dbReference>
<protein>
    <recommendedName>
        <fullName evidence="3">DUF2939 domain-containing protein</fullName>
    </recommendedName>
</protein>
<dbReference type="KEGG" id="ruf:TH63_18160"/>
<dbReference type="Pfam" id="PF11159">
    <property type="entry name" value="DUF2939"/>
    <property type="match status" value="1"/>
</dbReference>